<dbReference type="CDD" id="cd00010">
    <property type="entry name" value="AAI_LTSS"/>
    <property type="match status" value="1"/>
</dbReference>
<dbReference type="PANTHER" id="PTHR33044">
    <property type="entry name" value="BIFUNCTIONAL INHIBITOR/LIPID-TRANSFER PROTEIN/SEED STORAGE 2S ALBUMIN SUPERFAMILY PROTEIN-RELATED"/>
    <property type="match status" value="1"/>
</dbReference>
<dbReference type="Gene3D" id="1.10.110.10">
    <property type="entry name" value="Plant lipid-transfer and hydrophobic proteins"/>
    <property type="match status" value="1"/>
</dbReference>
<feature type="transmembrane region" description="Helical" evidence="10">
    <location>
        <begin position="126"/>
        <end position="146"/>
    </location>
</feature>
<name>A0A0V0H2C3_SOLCH</name>
<feature type="compositionally biased region" description="Polar residues" evidence="9">
    <location>
        <begin position="111"/>
        <end position="121"/>
    </location>
</feature>
<accession>A0A0V0H2C3</accession>
<reference evidence="13" key="1">
    <citation type="submission" date="2015-12" db="EMBL/GenBank/DDBJ databases">
        <title>Gene expression during late stages of embryo sac development: a critical building block for successful pollen-pistil interactions.</title>
        <authorList>
            <person name="Liu Y."/>
            <person name="Joly V."/>
            <person name="Sabar M."/>
            <person name="Matton D.P."/>
        </authorList>
    </citation>
    <scope>NUCLEOTIDE SEQUENCE</scope>
</reference>
<feature type="region of interest" description="Disordered" evidence="9">
    <location>
        <begin position="101"/>
        <end position="121"/>
    </location>
</feature>
<dbReference type="InterPro" id="IPR036312">
    <property type="entry name" value="Bifun_inhib/LTP/seed_sf"/>
</dbReference>
<keyword evidence="3" id="KW-1003">Cell membrane</keyword>
<dbReference type="SUPFAM" id="SSF47699">
    <property type="entry name" value="Bifunctional inhibitor/lipid-transfer protein/seed storage 2S albumin"/>
    <property type="match status" value="1"/>
</dbReference>
<keyword evidence="4" id="KW-0336">GPI-anchor</keyword>
<dbReference type="InterPro" id="IPR043325">
    <property type="entry name" value="LTSS"/>
</dbReference>
<dbReference type="EMBL" id="GEDG01026396">
    <property type="protein sequence ID" value="JAP14561.1"/>
    <property type="molecule type" value="Transcribed_RNA"/>
</dbReference>
<evidence type="ECO:0000256" key="5">
    <source>
        <dbReference type="ARBA" id="ARBA00022729"/>
    </source>
</evidence>
<evidence type="ECO:0000256" key="8">
    <source>
        <dbReference type="ARBA" id="ARBA00023288"/>
    </source>
</evidence>
<evidence type="ECO:0000313" key="13">
    <source>
        <dbReference type="EMBL" id="JAP14561.1"/>
    </source>
</evidence>
<evidence type="ECO:0000256" key="4">
    <source>
        <dbReference type="ARBA" id="ARBA00022622"/>
    </source>
</evidence>
<dbReference type="AlphaFoldDB" id="A0A0V0H2C3"/>
<keyword evidence="10" id="KW-0812">Transmembrane</keyword>
<evidence type="ECO:0000256" key="9">
    <source>
        <dbReference type="SAM" id="MobiDB-lite"/>
    </source>
</evidence>
<proteinExistence type="inferred from homology"/>
<evidence type="ECO:0000256" key="7">
    <source>
        <dbReference type="ARBA" id="ARBA00023180"/>
    </source>
</evidence>
<evidence type="ECO:0000256" key="10">
    <source>
        <dbReference type="SAM" id="Phobius"/>
    </source>
</evidence>
<keyword evidence="6" id="KW-1015">Disulfide bond</keyword>
<evidence type="ECO:0000256" key="11">
    <source>
        <dbReference type="SAM" id="SignalP"/>
    </source>
</evidence>
<feature type="domain" description="Bifunctional inhibitor/plant lipid transfer protein/seed storage helical" evidence="12">
    <location>
        <begin position="30"/>
        <end position="107"/>
    </location>
</feature>
<keyword evidence="7" id="KW-0325">Glycoprotein</keyword>
<keyword evidence="10" id="KW-0472">Membrane</keyword>
<evidence type="ECO:0000256" key="6">
    <source>
        <dbReference type="ARBA" id="ARBA00023157"/>
    </source>
</evidence>
<dbReference type="GO" id="GO:0098552">
    <property type="term" value="C:side of membrane"/>
    <property type="evidence" value="ECO:0007669"/>
    <property type="project" value="UniProtKB-KW"/>
</dbReference>
<organism evidence="13">
    <name type="scientific">Solanum chacoense</name>
    <name type="common">Chaco potato</name>
    <dbReference type="NCBI Taxonomy" id="4108"/>
    <lineage>
        <taxon>Eukaryota</taxon>
        <taxon>Viridiplantae</taxon>
        <taxon>Streptophyta</taxon>
        <taxon>Embryophyta</taxon>
        <taxon>Tracheophyta</taxon>
        <taxon>Spermatophyta</taxon>
        <taxon>Magnoliopsida</taxon>
        <taxon>eudicotyledons</taxon>
        <taxon>Gunneridae</taxon>
        <taxon>Pentapetalae</taxon>
        <taxon>asterids</taxon>
        <taxon>lamiids</taxon>
        <taxon>Solanales</taxon>
        <taxon>Solanaceae</taxon>
        <taxon>Solanoideae</taxon>
        <taxon>Solaneae</taxon>
        <taxon>Solanum</taxon>
    </lineage>
</organism>
<comment type="subcellular location">
    <subcellularLocation>
        <location evidence="1">Cell membrane</location>
        <topology evidence="1">Lipid-anchor</topology>
        <topology evidence="1">GPI-anchor</topology>
    </subcellularLocation>
</comment>
<evidence type="ECO:0000256" key="2">
    <source>
        <dbReference type="ARBA" id="ARBA00009748"/>
    </source>
</evidence>
<protein>
    <submittedName>
        <fullName evidence="13">Putative non-specific lipid-transfer protein-like protein-like</fullName>
    </submittedName>
</protein>
<keyword evidence="10" id="KW-1133">Transmembrane helix</keyword>
<keyword evidence="8" id="KW-0449">Lipoprotein</keyword>
<dbReference type="InterPro" id="IPR016140">
    <property type="entry name" value="Bifunc_inhib/LTP/seed_store"/>
</dbReference>
<evidence type="ECO:0000256" key="3">
    <source>
        <dbReference type="ARBA" id="ARBA00022475"/>
    </source>
</evidence>
<feature type="signal peptide" evidence="11">
    <location>
        <begin position="1"/>
        <end position="24"/>
    </location>
</feature>
<dbReference type="SMART" id="SM00499">
    <property type="entry name" value="AAI"/>
    <property type="match status" value="1"/>
</dbReference>
<dbReference type="GO" id="GO:0005886">
    <property type="term" value="C:plasma membrane"/>
    <property type="evidence" value="ECO:0007669"/>
    <property type="project" value="UniProtKB-SubCell"/>
</dbReference>
<feature type="chain" id="PRO_5006865655" evidence="11">
    <location>
        <begin position="25"/>
        <end position="147"/>
    </location>
</feature>
<keyword evidence="5 11" id="KW-0732">Signal</keyword>
<evidence type="ECO:0000259" key="12">
    <source>
        <dbReference type="SMART" id="SM00499"/>
    </source>
</evidence>
<sequence>MADQRYEMSLALIVFAVIWVGVIAQESNDCTNVLVSMSPCLNYYADSSSPQLLGCCMQLSTVVDKKPECLCQVLNGSDSGLGLNINKTQASALTTACKVQTPPASRCNGRGSASQRGSSDATSTNMAAPFSLFFFFIVSYASIINIT</sequence>
<evidence type="ECO:0000256" key="1">
    <source>
        <dbReference type="ARBA" id="ARBA00004609"/>
    </source>
</evidence>
<dbReference type="Pfam" id="PF14368">
    <property type="entry name" value="LTP_2"/>
    <property type="match status" value="1"/>
</dbReference>
<comment type="similarity">
    <text evidence="2">Belongs to the plant LTP family.</text>
</comment>